<proteinExistence type="predicted"/>
<reference evidence="1 2" key="1">
    <citation type="submission" date="2016-10" db="EMBL/GenBank/DDBJ databases">
        <title>Chromobacterium muskegensis sp. nov., an insecticidal bacterium isolated from Sphagnum bogs.</title>
        <authorList>
            <person name="Sparks M.E."/>
            <person name="Blackburn M.B."/>
            <person name="Gundersen-Rindal D.E."/>
            <person name="Mitchell A."/>
            <person name="Farrar R."/>
            <person name="Kuhar D."/>
        </authorList>
    </citation>
    <scope>NUCLEOTIDE SEQUENCE [LARGE SCALE GENOMIC DNA]</scope>
    <source>
        <strain evidence="1 2">21-1</strain>
    </source>
</reference>
<evidence type="ECO:0000313" key="1">
    <source>
        <dbReference type="EMBL" id="AOZ51511.1"/>
    </source>
</evidence>
<organism evidence="1 2">
    <name type="scientific">Chromobacterium vaccinii</name>
    <dbReference type="NCBI Taxonomy" id="1108595"/>
    <lineage>
        <taxon>Bacteria</taxon>
        <taxon>Pseudomonadati</taxon>
        <taxon>Pseudomonadota</taxon>
        <taxon>Betaproteobacteria</taxon>
        <taxon>Neisseriales</taxon>
        <taxon>Chromobacteriaceae</taxon>
        <taxon>Chromobacterium</taxon>
    </lineage>
</organism>
<evidence type="ECO:0000313" key="2">
    <source>
        <dbReference type="Proteomes" id="UP000178776"/>
    </source>
</evidence>
<dbReference type="RefSeq" id="WP_070980678.1">
    <property type="nucleotide sequence ID" value="NZ_CP017707.1"/>
</dbReference>
<accession>A0A1D9LJY6</accession>
<dbReference type="AlphaFoldDB" id="A0A1D9LJY6"/>
<protein>
    <submittedName>
        <fullName evidence="1">Uncharacterized protein</fullName>
    </submittedName>
</protein>
<gene>
    <name evidence="1" type="ORF">BKX93_16900</name>
</gene>
<sequence>MNHPAWWWSIEFPARAWFCLLDDWRCQQRFWRSGLFHGARVCLSPAPLQDKLARLARRSCADGIALCYDSCPSRFELLEQVCRHWPRRGGEREPWRDCLQRSQRAVQQGLLRLGREWSRL</sequence>
<dbReference type="STRING" id="1108595.BKX93_16900"/>
<dbReference type="GeneID" id="68842887"/>
<name>A0A1D9LJY6_9NEIS</name>
<dbReference type="KEGG" id="cvc:BKX93_16900"/>
<dbReference type="Proteomes" id="UP000178776">
    <property type="component" value="Chromosome"/>
</dbReference>
<dbReference type="EMBL" id="CP017707">
    <property type="protein sequence ID" value="AOZ51511.1"/>
    <property type="molecule type" value="Genomic_DNA"/>
</dbReference>